<proteinExistence type="predicted"/>
<keyword evidence="4" id="KW-1185">Reference proteome</keyword>
<organism evidence="3 4">
    <name type="scientific">Thermanaeromonas toyohensis ToBE</name>
    <dbReference type="NCBI Taxonomy" id="698762"/>
    <lineage>
        <taxon>Bacteria</taxon>
        <taxon>Bacillati</taxon>
        <taxon>Bacillota</taxon>
        <taxon>Clostridia</taxon>
        <taxon>Neomoorellales</taxon>
        <taxon>Neomoorellaceae</taxon>
        <taxon>Thermanaeromonas</taxon>
    </lineage>
</organism>
<dbReference type="STRING" id="698762.SAMN00808754_3033"/>
<dbReference type="PANTHER" id="PTHR30185">
    <property type="entry name" value="CRYPTIC BETA-GLUCOSIDE BGL OPERON ANTITERMINATOR"/>
    <property type="match status" value="1"/>
</dbReference>
<evidence type="ECO:0000313" key="3">
    <source>
        <dbReference type="EMBL" id="SMB99684.1"/>
    </source>
</evidence>
<gene>
    <name evidence="3" type="ORF">SAMN00808754_3033</name>
</gene>
<name>A0A1W1W3M1_9FIRM</name>
<dbReference type="GO" id="GO:0003723">
    <property type="term" value="F:RNA binding"/>
    <property type="evidence" value="ECO:0007669"/>
    <property type="project" value="InterPro"/>
</dbReference>
<dbReference type="SUPFAM" id="SSF50151">
    <property type="entry name" value="SacY-like RNA-binding domain"/>
    <property type="match status" value="1"/>
</dbReference>
<evidence type="ECO:0000256" key="1">
    <source>
        <dbReference type="ARBA" id="ARBA00022737"/>
    </source>
</evidence>
<evidence type="ECO:0000259" key="2">
    <source>
        <dbReference type="PROSITE" id="PS51372"/>
    </source>
</evidence>
<dbReference type="EMBL" id="LT838272">
    <property type="protein sequence ID" value="SMB99684.1"/>
    <property type="molecule type" value="Genomic_DNA"/>
</dbReference>
<dbReference type="Pfam" id="PF03123">
    <property type="entry name" value="CAT_RBD"/>
    <property type="match status" value="1"/>
</dbReference>
<dbReference type="Gene3D" id="2.30.24.10">
    <property type="entry name" value="CAT RNA-binding domain"/>
    <property type="match status" value="1"/>
</dbReference>
<dbReference type="SUPFAM" id="SSF63520">
    <property type="entry name" value="PTS-regulatory domain, PRD"/>
    <property type="match status" value="2"/>
</dbReference>
<dbReference type="InterPro" id="IPR011608">
    <property type="entry name" value="PRD"/>
</dbReference>
<reference evidence="3 4" key="1">
    <citation type="submission" date="2017-04" db="EMBL/GenBank/DDBJ databases">
        <authorList>
            <person name="Afonso C.L."/>
            <person name="Miller P.J."/>
            <person name="Scott M.A."/>
            <person name="Spackman E."/>
            <person name="Goraichik I."/>
            <person name="Dimitrov K.M."/>
            <person name="Suarez D.L."/>
            <person name="Swayne D.E."/>
        </authorList>
    </citation>
    <scope>NUCLEOTIDE SEQUENCE [LARGE SCALE GENOMIC DNA]</scope>
    <source>
        <strain evidence="3 4">ToBE</strain>
    </source>
</reference>
<accession>A0A1W1W3M1</accession>
<feature type="domain" description="PRD" evidence="2">
    <location>
        <begin position="65"/>
        <end position="170"/>
    </location>
</feature>
<dbReference type="InterPro" id="IPR036650">
    <property type="entry name" value="CAT_RNA-bd_dom_sf"/>
</dbReference>
<dbReference type="Pfam" id="PF00874">
    <property type="entry name" value="PRD"/>
    <property type="match status" value="2"/>
</dbReference>
<evidence type="ECO:0000313" key="4">
    <source>
        <dbReference type="Proteomes" id="UP000192569"/>
    </source>
</evidence>
<dbReference type="GO" id="GO:0006355">
    <property type="term" value="P:regulation of DNA-templated transcription"/>
    <property type="evidence" value="ECO:0007669"/>
    <property type="project" value="InterPro"/>
</dbReference>
<dbReference type="Proteomes" id="UP000192569">
    <property type="component" value="Chromosome I"/>
</dbReference>
<dbReference type="InterPro" id="IPR004341">
    <property type="entry name" value="CAT_RNA-bd_dom"/>
</dbReference>
<dbReference type="PROSITE" id="PS51372">
    <property type="entry name" value="PRD_2"/>
    <property type="match status" value="2"/>
</dbReference>
<dbReference type="Gene3D" id="1.10.1790.10">
    <property type="entry name" value="PRD domain"/>
    <property type="match status" value="2"/>
</dbReference>
<dbReference type="InterPro" id="IPR036634">
    <property type="entry name" value="PRD_sf"/>
</dbReference>
<keyword evidence="1" id="KW-0677">Repeat</keyword>
<dbReference type="InterPro" id="IPR050661">
    <property type="entry name" value="BglG_antiterminators"/>
</dbReference>
<dbReference type="SMART" id="SM01061">
    <property type="entry name" value="CAT_RBD"/>
    <property type="match status" value="1"/>
</dbReference>
<protein>
    <submittedName>
        <fullName evidence="3">Transcriptional antiterminator, BglG family</fullName>
    </submittedName>
</protein>
<feature type="domain" description="PRD" evidence="2">
    <location>
        <begin position="171"/>
        <end position="277"/>
    </location>
</feature>
<sequence length="280" mass="31944">MIRPLNNNVVLAKDIKTGREVIAMGKGLGFSPGARGTLLDTHKVEKVFFFLDEAKHQQYFQLLKIIDEDIIQVAEEIISIASHKLGSPLNEHIHLALPDHIGFAIERVKKGIEIPNLFLNEIQILYPEEYAIAGEALRLIRERIGVILPEEEQGFLALHLYAARRNQPPKTILKHTTLIQKIINNIEKELGIAFQEGEIAYIRLVTHLKLALECITSGKNPRNPLLDKIKTEFYDSYQLAIKLARIMEEELCCQISEDEIGYLALHLQRLKVYSKLDKKL</sequence>
<dbReference type="AlphaFoldDB" id="A0A1W1W3M1"/>
<dbReference type="PANTHER" id="PTHR30185:SF15">
    <property type="entry name" value="CRYPTIC BETA-GLUCOSIDE BGL OPERON ANTITERMINATOR"/>
    <property type="match status" value="1"/>
</dbReference>